<evidence type="ECO:0000313" key="1">
    <source>
        <dbReference type="EMBL" id="OGE52013.1"/>
    </source>
</evidence>
<gene>
    <name evidence="1" type="ORF">PENARI_c011G11246</name>
</gene>
<sequence>MLWLFAFFQLSLALPWHAALHAPTAYPLTVIGSFPQPHTFENIATRHNGQLLLTSTVSPTLYHVDPLQKNHIASVIDIPRTTALLGIAELEQDIFYVVSANMSSVSGVPGSNAVWRLDMRGRSSLTESTERLSLVANITSAQLLNGMCRISDHDTRSLLIADSQAGRIFKLDTHTGSFQVVIDDEVLKKTPEGLQVAVNGLHVQGSHLYFTSLNKGIFGRYPISLSTGIPTGPVEIIAEGVRGDDFAVSADGKFAWIAMNGQSSLIEVDISARSARVVMESAALASASAVSFGRTLLDMNSLYVSSAGTLNATIGANATATGGIIARVDLL</sequence>
<name>A0A1F5LFM5_PENAI</name>
<dbReference type="PANTHER" id="PTHR42060:SF1">
    <property type="entry name" value="NHL REPEAT-CONTAINING PROTEIN"/>
    <property type="match status" value="1"/>
</dbReference>
<comment type="caution">
    <text evidence="1">The sequence shown here is derived from an EMBL/GenBank/DDBJ whole genome shotgun (WGS) entry which is preliminary data.</text>
</comment>
<proteinExistence type="predicted"/>
<accession>A0A1F5LFM5</accession>
<dbReference type="EMBL" id="LXJU01000011">
    <property type="protein sequence ID" value="OGE52013.1"/>
    <property type="molecule type" value="Genomic_DNA"/>
</dbReference>
<dbReference type="RefSeq" id="XP_022487455.1">
    <property type="nucleotide sequence ID" value="XM_022632743.1"/>
</dbReference>
<evidence type="ECO:0000313" key="2">
    <source>
        <dbReference type="Proteomes" id="UP000177622"/>
    </source>
</evidence>
<protein>
    <recommendedName>
        <fullName evidence="3">SMP-30/Gluconolactonase/LRE-like region domain-containing protein</fullName>
    </recommendedName>
</protein>
<evidence type="ECO:0008006" key="3">
    <source>
        <dbReference type="Google" id="ProtNLM"/>
    </source>
</evidence>
<organism evidence="1 2">
    <name type="scientific">Penicillium arizonense</name>
    <dbReference type="NCBI Taxonomy" id="1835702"/>
    <lineage>
        <taxon>Eukaryota</taxon>
        <taxon>Fungi</taxon>
        <taxon>Dikarya</taxon>
        <taxon>Ascomycota</taxon>
        <taxon>Pezizomycotina</taxon>
        <taxon>Eurotiomycetes</taxon>
        <taxon>Eurotiomycetidae</taxon>
        <taxon>Eurotiales</taxon>
        <taxon>Aspergillaceae</taxon>
        <taxon>Penicillium</taxon>
    </lineage>
</organism>
<dbReference type="PANTHER" id="PTHR42060">
    <property type="entry name" value="NHL REPEAT-CONTAINING PROTEIN-RELATED"/>
    <property type="match status" value="1"/>
</dbReference>
<dbReference type="OrthoDB" id="9977941at2759"/>
<dbReference type="AlphaFoldDB" id="A0A1F5LFM5"/>
<keyword evidence="2" id="KW-1185">Reference proteome</keyword>
<reference evidence="1 2" key="1">
    <citation type="journal article" date="2016" name="Sci. Rep.">
        <title>Penicillium arizonense, a new, genome sequenced fungal species, reveals a high chemical diversity in secreted metabolites.</title>
        <authorList>
            <person name="Grijseels S."/>
            <person name="Nielsen J.C."/>
            <person name="Randelovic M."/>
            <person name="Nielsen J."/>
            <person name="Nielsen K.F."/>
            <person name="Workman M."/>
            <person name="Frisvad J.C."/>
        </authorList>
    </citation>
    <scope>NUCLEOTIDE SEQUENCE [LARGE SCALE GENOMIC DNA]</scope>
    <source>
        <strain evidence="1 2">CBS 141311</strain>
    </source>
</reference>
<dbReference type="Gene3D" id="2.120.10.30">
    <property type="entry name" value="TolB, C-terminal domain"/>
    <property type="match status" value="1"/>
</dbReference>
<dbReference type="SUPFAM" id="SSF63829">
    <property type="entry name" value="Calcium-dependent phosphotriesterase"/>
    <property type="match status" value="1"/>
</dbReference>
<dbReference type="InterPro" id="IPR011042">
    <property type="entry name" value="6-blade_b-propeller_TolB-like"/>
</dbReference>
<dbReference type="GeneID" id="34577477"/>
<dbReference type="Proteomes" id="UP000177622">
    <property type="component" value="Unassembled WGS sequence"/>
</dbReference>
<dbReference type="InterPro" id="IPR052998">
    <property type="entry name" value="Hetero-Diels-Alderase-like"/>
</dbReference>